<protein>
    <submittedName>
        <fullName evidence="1">Uncharacterized protein</fullName>
    </submittedName>
</protein>
<sequence>MLGKLMKYEFKATGRLLVPLYVALMIFAIINKLFMGDMSAIDSSSTFGTFIKVTTMIIYVVIMVSIFIVTLFVIIQRYRTNLLGDEGYLMNTLPVKPWQNIMSKLLTASIWMILSVIMAMLSILILAYQKDMFSVSWDFISEFFKEAYRYSGSNVIFFSIEIILMMISGLVSSILIIYASLSIGNLFAKAKILASFGAFIGLTTVSEIITTFAFNPIINSFENLRIEGITTTHFHFIFLFAIVSVTIYSVAYFIISHYILTRKLNLE</sequence>
<dbReference type="OrthoDB" id="9816138at2"/>
<dbReference type="RefSeq" id="WP_027639181.1">
    <property type="nucleotide sequence ID" value="NZ_BAAACD010000026.1"/>
</dbReference>
<dbReference type="AlphaFoldDB" id="A0A1I2N4P2"/>
<dbReference type="Proteomes" id="UP000182135">
    <property type="component" value="Unassembled WGS sequence"/>
</dbReference>
<evidence type="ECO:0000313" key="2">
    <source>
        <dbReference type="Proteomes" id="UP000182135"/>
    </source>
</evidence>
<dbReference type="STRING" id="1529.SAMN04487885_11855"/>
<proteinExistence type="predicted"/>
<name>A0A1I2N4P2_9CLOT</name>
<accession>A0A1I2N4P2</accession>
<evidence type="ECO:0000313" key="1">
    <source>
        <dbReference type="EMBL" id="SFF97809.1"/>
    </source>
</evidence>
<dbReference type="EMBL" id="FOOE01000018">
    <property type="protein sequence ID" value="SFF97809.1"/>
    <property type="molecule type" value="Genomic_DNA"/>
</dbReference>
<keyword evidence="2" id="KW-1185">Reference proteome</keyword>
<organism evidence="1 2">
    <name type="scientific">Clostridium cadaveris</name>
    <dbReference type="NCBI Taxonomy" id="1529"/>
    <lineage>
        <taxon>Bacteria</taxon>
        <taxon>Bacillati</taxon>
        <taxon>Bacillota</taxon>
        <taxon>Clostridia</taxon>
        <taxon>Eubacteriales</taxon>
        <taxon>Clostridiaceae</taxon>
        <taxon>Clostridium</taxon>
    </lineage>
</organism>
<dbReference type="eggNOG" id="COG1131">
    <property type="taxonomic scope" value="Bacteria"/>
</dbReference>
<reference evidence="1 2" key="1">
    <citation type="submission" date="2016-10" db="EMBL/GenBank/DDBJ databases">
        <authorList>
            <person name="de Groot N.N."/>
        </authorList>
    </citation>
    <scope>NUCLEOTIDE SEQUENCE [LARGE SCALE GENOMIC DNA]</scope>
    <source>
        <strain evidence="1 2">NLAE-zl-G419</strain>
    </source>
</reference>
<gene>
    <name evidence="1" type="ORF">SAMN04487885_11855</name>
</gene>